<evidence type="ECO:0000313" key="3">
    <source>
        <dbReference type="EMBL" id="MBX5092797.1"/>
    </source>
</evidence>
<sequence>MHFLEVFAVGGLLAAAIFHVGMLLVFEHMASKINKFGPNLVTKIGKGLPEIDLQSPLIPLPLKNQFLLYRRAWIVVIAILMMPLALYLVAKAYH</sequence>
<feature type="transmembrane region" description="Helical" evidence="1">
    <location>
        <begin position="6"/>
        <end position="26"/>
    </location>
</feature>
<evidence type="ECO:0000256" key="1">
    <source>
        <dbReference type="SAM" id="Phobius"/>
    </source>
</evidence>
<proteinExistence type="predicted"/>
<gene>
    <name evidence="3" type="ORF">HJB60_27055</name>
    <name evidence="2" type="ORF">HJB63_01705</name>
</gene>
<comment type="caution">
    <text evidence="2">The sequence shown here is derived from an EMBL/GenBank/DDBJ whole genome shotgun (WGS) entry which is preliminary data.</text>
</comment>
<evidence type="ECO:0000313" key="4">
    <source>
        <dbReference type="Proteomes" id="UP000749740"/>
    </source>
</evidence>
<evidence type="ECO:0000313" key="2">
    <source>
        <dbReference type="EMBL" id="MBX5021308.1"/>
    </source>
</evidence>
<reference evidence="2 5" key="1">
    <citation type="submission" date="2020-04" db="EMBL/GenBank/DDBJ databases">
        <title>Global-level population genomics: horizontal gene transfer, symbiosis and evolution in Rhizobia.</title>
        <authorList>
            <person name="Gai Y."/>
        </authorList>
    </citation>
    <scope>NUCLEOTIDE SEQUENCE</scope>
    <source>
        <strain evidence="3 5">BLR33</strain>
        <strain evidence="2">BLR57</strain>
    </source>
</reference>
<dbReference type="EMBL" id="JABDYF010000013">
    <property type="protein sequence ID" value="MBX5092797.1"/>
    <property type="molecule type" value="Genomic_DNA"/>
</dbReference>
<keyword evidence="1" id="KW-1133">Transmembrane helix</keyword>
<keyword evidence="1" id="KW-0472">Membrane</keyword>
<organism evidence="2 4">
    <name type="scientific">Rhizobium lentis</name>
    <dbReference type="NCBI Taxonomy" id="1138194"/>
    <lineage>
        <taxon>Bacteria</taxon>
        <taxon>Pseudomonadati</taxon>
        <taxon>Pseudomonadota</taxon>
        <taxon>Alphaproteobacteria</taxon>
        <taxon>Hyphomicrobiales</taxon>
        <taxon>Rhizobiaceae</taxon>
        <taxon>Rhizobium/Agrobacterium group</taxon>
        <taxon>Rhizobium</taxon>
    </lineage>
</organism>
<accession>A0A9Q3M4P2</accession>
<evidence type="ECO:0000313" key="5">
    <source>
        <dbReference type="Proteomes" id="UP000770629"/>
    </source>
</evidence>
<dbReference type="GeneID" id="66141799"/>
<dbReference type="Proteomes" id="UP000770629">
    <property type="component" value="Unassembled WGS sequence"/>
</dbReference>
<dbReference type="AlphaFoldDB" id="A0A9Q3M4P2"/>
<protein>
    <submittedName>
        <fullName evidence="2">Uncharacterized protein</fullName>
    </submittedName>
</protein>
<dbReference type="Proteomes" id="UP000749740">
    <property type="component" value="Unassembled WGS sequence"/>
</dbReference>
<name>A0A9Q3M4P2_9HYPH</name>
<dbReference type="EMBL" id="JABDYC010000001">
    <property type="protein sequence ID" value="MBX5021308.1"/>
    <property type="molecule type" value="Genomic_DNA"/>
</dbReference>
<feature type="transmembrane region" description="Helical" evidence="1">
    <location>
        <begin position="72"/>
        <end position="90"/>
    </location>
</feature>
<keyword evidence="5" id="KW-1185">Reference proteome</keyword>
<keyword evidence="1" id="KW-0812">Transmembrane</keyword>
<dbReference type="RefSeq" id="WP_207241952.1">
    <property type="nucleotide sequence ID" value="NZ_CP071454.1"/>
</dbReference>